<dbReference type="InterPro" id="IPR026906">
    <property type="entry name" value="LRR_5"/>
</dbReference>
<dbReference type="VEuPathDB" id="AmoebaDB:EIN_041060"/>
<dbReference type="AlphaFoldDB" id="A0A0A1TWE8"/>
<dbReference type="OrthoDB" id="206603at2759"/>
<protein>
    <recommendedName>
        <fullName evidence="3">Leucine rich repeat containing protein BspA family protein</fullName>
    </recommendedName>
</protein>
<evidence type="ECO:0000313" key="2">
    <source>
        <dbReference type="Proteomes" id="UP000014680"/>
    </source>
</evidence>
<dbReference type="InterPro" id="IPR053139">
    <property type="entry name" value="Surface_bspA-like"/>
</dbReference>
<evidence type="ECO:0000313" key="1">
    <source>
        <dbReference type="EMBL" id="ELP85492.1"/>
    </source>
</evidence>
<dbReference type="KEGG" id="eiv:EIN_041060"/>
<dbReference type="PANTHER" id="PTHR45661:SF3">
    <property type="entry name" value="IG-LIKE DOMAIN-CONTAINING PROTEIN"/>
    <property type="match status" value="1"/>
</dbReference>
<dbReference type="SUPFAM" id="SSF52058">
    <property type="entry name" value="L domain-like"/>
    <property type="match status" value="2"/>
</dbReference>
<dbReference type="EMBL" id="KB207071">
    <property type="protein sequence ID" value="ELP85492.1"/>
    <property type="molecule type" value="Genomic_DNA"/>
</dbReference>
<organism evidence="1 2">
    <name type="scientific">Entamoeba invadens IP1</name>
    <dbReference type="NCBI Taxonomy" id="370355"/>
    <lineage>
        <taxon>Eukaryota</taxon>
        <taxon>Amoebozoa</taxon>
        <taxon>Evosea</taxon>
        <taxon>Archamoebae</taxon>
        <taxon>Mastigamoebida</taxon>
        <taxon>Entamoebidae</taxon>
        <taxon>Entamoeba</taxon>
    </lineage>
</organism>
<evidence type="ECO:0008006" key="3">
    <source>
        <dbReference type="Google" id="ProtNLM"/>
    </source>
</evidence>
<sequence>MNLEEFYLMNVVLYINTFDSLTNFVCVNKKCLSVMSRMQRNSFISDKFQFDIIKNPTRNLFCYYSRITKLFPRAKTLYLPSYLCLIPQLIYFNFSFIEVKDFNDDKPIPKTEGYENYTCYKQECFITLENFNEKSYFHNISVNVLNRLKTVIIYSLETAEFFVKNVRLFESCNKITLCLDSKQGDNKNLLWKFLINNKNVLWHLKNLQKIRIFLKDLNFIEMLQKFTEEAPTLDICIYIPSTKCILNKENLDKINTYNNITQLMKIGKVIFRTIKNLKQFVSNEMLLKIPVSVINMPTNVEMDDTFINQFVSFSQLYAFVPEHVVLSVNDNTNIDMSKIECKKLVIINNTQSKIQLKISPATLIVECNKDDEIALYSSYNITISLQQYFELTFLDVVTVIYFFVNQKNYSEDENPIIEVYKDNELFINVSKQIEILGFTKNPIMASRLFEVSQTPVLVPQTLNMNELSEVSYCSQKDNKYIPTRNLQTLFNCSTNLTSLKIENISGEDILNKKSVFLDKFELKNLQLRNCRNCIFQLPSTLTGLSIFNTNNSNYYYGKEDIFLKSLCLAVVSDYPEDPTHYNIPKNVVVDYTVQFDELKEFPDERNCKNVHLGAFKYKEIRVGVNLIDRRTFENTKTWNIAYKECLNNNNVTNTLKKQKMEEETVFVLENGTFQGKPNCFEINNLGRVKEIGDFCFKNCTCNSFVDLYLPHGLTKIGYGAFENIRVLTAVHLNESITKLPYKCFAGDSNLEEITSPLNVVEIDDYALSKCKNLIKHPKLVHSKNVKYDDRWTLKFCNITNVEVPEDVDELKDFCFKGLTSLECIKVMNATCLFGKQCFVGCSNIKSIYLKESVRFDKYLVFANLSSLTSIKLPTTLTKIRNFMFKNCIKLKDVIINNGVVKIGDSAFQNCESLKNIDIPHNVTKIGLSCFKGCTSLCEICCTSSLRFPRSSLLGIQASFNLI</sequence>
<dbReference type="Gene3D" id="3.80.10.10">
    <property type="entry name" value="Ribonuclease Inhibitor"/>
    <property type="match status" value="2"/>
</dbReference>
<dbReference type="Pfam" id="PF13306">
    <property type="entry name" value="LRR_5"/>
    <property type="match status" value="3"/>
</dbReference>
<name>A0A0A1TWE8_ENTIV</name>
<dbReference type="Proteomes" id="UP000014680">
    <property type="component" value="Unassembled WGS sequence"/>
</dbReference>
<proteinExistence type="predicted"/>
<dbReference type="GeneID" id="14884468"/>
<dbReference type="RefSeq" id="XP_004184838.1">
    <property type="nucleotide sequence ID" value="XM_004184790.1"/>
</dbReference>
<dbReference type="PANTHER" id="PTHR45661">
    <property type="entry name" value="SURFACE ANTIGEN"/>
    <property type="match status" value="1"/>
</dbReference>
<dbReference type="InterPro" id="IPR032675">
    <property type="entry name" value="LRR_dom_sf"/>
</dbReference>
<reference evidence="1 2" key="1">
    <citation type="submission" date="2012-10" db="EMBL/GenBank/DDBJ databases">
        <authorList>
            <person name="Zafar N."/>
            <person name="Inman J."/>
            <person name="Hall N."/>
            <person name="Lorenzi H."/>
            <person name="Caler E."/>
        </authorList>
    </citation>
    <scope>NUCLEOTIDE SEQUENCE [LARGE SCALE GENOMIC DNA]</scope>
    <source>
        <strain evidence="1 2">IP1</strain>
    </source>
</reference>
<gene>
    <name evidence="1" type="ORF">EIN_041060</name>
</gene>
<keyword evidence="2" id="KW-1185">Reference proteome</keyword>
<accession>A0A0A1TWE8</accession>